<accession>A0AAV6U7N4</accession>
<evidence type="ECO:0000313" key="2">
    <source>
        <dbReference type="Proteomes" id="UP000827092"/>
    </source>
</evidence>
<proteinExistence type="predicted"/>
<organism evidence="1 2">
    <name type="scientific">Oedothorax gibbosus</name>
    <dbReference type="NCBI Taxonomy" id="931172"/>
    <lineage>
        <taxon>Eukaryota</taxon>
        <taxon>Metazoa</taxon>
        <taxon>Ecdysozoa</taxon>
        <taxon>Arthropoda</taxon>
        <taxon>Chelicerata</taxon>
        <taxon>Arachnida</taxon>
        <taxon>Araneae</taxon>
        <taxon>Araneomorphae</taxon>
        <taxon>Entelegynae</taxon>
        <taxon>Araneoidea</taxon>
        <taxon>Linyphiidae</taxon>
        <taxon>Erigoninae</taxon>
        <taxon>Oedothorax</taxon>
    </lineage>
</organism>
<gene>
    <name evidence="1" type="ORF">JTE90_017641</name>
</gene>
<dbReference type="EMBL" id="JAFNEN010000573">
    <property type="protein sequence ID" value="KAG8180240.1"/>
    <property type="molecule type" value="Genomic_DNA"/>
</dbReference>
<evidence type="ECO:0000313" key="1">
    <source>
        <dbReference type="EMBL" id="KAG8180240.1"/>
    </source>
</evidence>
<keyword evidence="2" id="KW-1185">Reference proteome</keyword>
<comment type="caution">
    <text evidence="1">The sequence shown here is derived from an EMBL/GenBank/DDBJ whole genome shotgun (WGS) entry which is preliminary data.</text>
</comment>
<sequence>MVKKYNLLKTDLCVKSSYLVSRRLLFHINHTFSQVTSTNIAKHHLPLTKQERAESHLQEDTHTNVFIASRFFSSRANIKNIS</sequence>
<reference evidence="1 2" key="1">
    <citation type="journal article" date="2022" name="Nat. Ecol. Evol.">
        <title>A masculinizing supergene underlies an exaggerated male reproductive morph in a spider.</title>
        <authorList>
            <person name="Hendrickx F."/>
            <person name="De Corte Z."/>
            <person name="Sonet G."/>
            <person name="Van Belleghem S.M."/>
            <person name="Kostlbacher S."/>
            <person name="Vangestel C."/>
        </authorList>
    </citation>
    <scope>NUCLEOTIDE SEQUENCE [LARGE SCALE GENOMIC DNA]</scope>
    <source>
        <strain evidence="1">W744_W776</strain>
    </source>
</reference>
<dbReference type="AlphaFoldDB" id="A0AAV6U7N4"/>
<protein>
    <submittedName>
        <fullName evidence="1">Uncharacterized protein</fullName>
    </submittedName>
</protein>
<name>A0AAV6U7N4_9ARAC</name>
<dbReference type="Proteomes" id="UP000827092">
    <property type="component" value="Unassembled WGS sequence"/>
</dbReference>